<dbReference type="InParanoid" id="A0A061GW99"/>
<organism evidence="3 4">
    <name type="scientific">Theobroma cacao</name>
    <name type="common">Cacao</name>
    <name type="synonym">Cocoa</name>
    <dbReference type="NCBI Taxonomy" id="3641"/>
    <lineage>
        <taxon>Eukaryota</taxon>
        <taxon>Viridiplantae</taxon>
        <taxon>Streptophyta</taxon>
        <taxon>Embryophyta</taxon>
        <taxon>Tracheophyta</taxon>
        <taxon>Spermatophyta</taxon>
        <taxon>Magnoliopsida</taxon>
        <taxon>eudicotyledons</taxon>
        <taxon>Gunneridae</taxon>
        <taxon>Pentapetalae</taxon>
        <taxon>rosids</taxon>
        <taxon>malvids</taxon>
        <taxon>Malvales</taxon>
        <taxon>Malvaceae</taxon>
        <taxon>Byttnerioideae</taxon>
        <taxon>Theobroma</taxon>
    </lineage>
</organism>
<proteinExistence type="predicted"/>
<dbReference type="GO" id="GO:0003676">
    <property type="term" value="F:nucleic acid binding"/>
    <property type="evidence" value="ECO:0007669"/>
    <property type="project" value="InterPro"/>
</dbReference>
<dbReference type="EMBL" id="CM001887">
    <property type="protein sequence ID" value="EOY33653.1"/>
    <property type="molecule type" value="Genomic_DNA"/>
</dbReference>
<name>A0A061GW99_THECC</name>
<keyword evidence="1" id="KW-0812">Transmembrane</keyword>
<dbReference type="Gramene" id="EOY33653">
    <property type="protein sequence ID" value="EOY33653"/>
    <property type="gene ID" value="TCM_041559"/>
</dbReference>
<protein>
    <recommendedName>
        <fullName evidence="2">RNase H type-1 domain-containing protein</fullName>
    </recommendedName>
</protein>
<accession>A0A061GW99</accession>
<dbReference type="InterPro" id="IPR012337">
    <property type="entry name" value="RNaseH-like_sf"/>
</dbReference>
<dbReference type="AlphaFoldDB" id="A0A061GW99"/>
<dbReference type="CDD" id="cd06222">
    <property type="entry name" value="RNase_H_like"/>
    <property type="match status" value="1"/>
</dbReference>
<keyword evidence="1" id="KW-0472">Membrane</keyword>
<dbReference type="Gene3D" id="3.30.420.10">
    <property type="entry name" value="Ribonuclease H-like superfamily/Ribonuclease H"/>
    <property type="match status" value="1"/>
</dbReference>
<dbReference type="PANTHER" id="PTHR33033:SF121">
    <property type="entry name" value="POLYNUCLEOTIDYL TRANSFERASE, RIBONUCLEASE H-LIKE SUPERFAMILY PROTEIN"/>
    <property type="match status" value="1"/>
</dbReference>
<dbReference type="PANTHER" id="PTHR33033">
    <property type="entry name" value="POLYNUCLEOTIDYL TRANSFERASE, RIBONUCLEASE H-LIKE SUPERFAMILY PROTEIN-RELATED"/>
    <property type="match status" value="1"/>
</dbReference>
<dbReference type="Proteomes" id="UP000026915">
    <property type="component" value="Chromosome 9"/>
</dbReference>
<dbReference type="HOGENOM" id="CLU_1312093_0_0_1"/>
<evidence type="ECO:0000313" key="3">
    <source>
        <dbReference type="EMBL" id="EOY33653.1"/>
    </source>
</evidence>
<sequence>MGDVSLAETQELLEAFILFIASKLGQAHSLVIESDSCNAVKWVNQPSDGPWRLRKWILHIDRLKMDVKSWEIKHIYRQNNQLADRLVKQGSNAQRSSSMSWNNRVLFFFLGVLMEGKSGTQKRIKREGMRSYNCGAFMLRNCDCWVRTMSNRFEHEAGIGCVFVMMIFVISYVMHVQVGGMNHVDQMNVFILGMGVVKLCKVYVNEARGV</sequence>
<keyword evidence="1" id="KW-1133">Transmembrane helix</keyword>
<dbReference type="InterPro" id="IPR036397">
    <property type="entry name" value="RNaseH_sf"/>
</dbReference>
<dbReference type="SUPFAM" id="SSF53098">
    <property type="entry name" value="Ribonuclease H-like"/>
    <property type="match status" value="1"/>
</dbReference>
<dbReference type="GO" id="GO:0004523">
    <property type="term" value="F:RNA-DNA hybrid ribonuclease activity"/>
    <property type="evidence" value="ECO:0007669"/>
    <property type="project" value="InterPro"/>
</dbReference>
<dbReference type="Pfam" id="PF13456">
    <property type="entry name" value="RVT_3"/>
    <property type="match status" value="1"/>
</dbReference>
<feature type="domain" description="RNase H type-1" evidence="2">
    <location>
        <begin position="3"/>
        <end position="89"/>
    </location>
</feature>
<dbReference type="InterPro" id="IPR044730">
    <property type="entry name" value="RNase_H-like_dom_plant"/>
</dbReference>
<evidence type="ECO:0000313" key="4">
    <source>
        <dbReference type="Proteomes" id="UP000026915"/>
    </source>
</evidence>
<reference evidence="3 4" key="1">
    <citation type="journal article" date="2013" name="Genome Biol.">
        <title>The genome sequence of the most widely cultivated cacao type and its use to identify candidate genes regulating pod color.</title>
        <authorList>
            <person name="Motamayor J.C."/>
            <person name="Mockaitis K."/>
            <person name="Schmutz J."/>
            <person name="Haiminen N."/>
            <person name="Iii D.L."/>
            <person name="Cornejo O."/>
            <person name="Findley S.D."/>
            <person name="Zheng P."/>
            <person name="Utro F."/>
            <person name="Royaert S."/>
            <person name="Saski C."/>
            <person name="Jenkins J."/>
            <person name="Podicheti R."/>
            <person name="Zhao M."/>
            <person name="Scheffler B.E."/>
            <person name="Stack J.C."/>
            <person name="Feltus F.A."/>
            <person name="Mustiga G.M."/>
            <person name="Amores F."/>
            <person name="Phillips W."/>
            <person name="Marelli J.P."/>
            <person name="May G.D."/>
            <person name="Shapiro H."/>
            <person name="Ma J."/>
            <person name="Bustamante C.D."/>
            <person name="Schnell R.J."/>
            <person name="Main D."/>
            <person name="Gilbert D."/>
            <person name="Parida L."/>
            <person name="Kuhn D.N."/>
        </authorList>
    </citation>
    <scope>NUCLEOTIDE SEQUENCE [LARGE SCALE GENOMIC DNA]</scope>
    <source>
        <strain evidence="4">cv. Matina 1-6</strain>
    </source>
</reference>
<keyword evidence="4" id="KW-1185">Reference proteome</keyword>
<dbReference type="InterPro" id="IPR002156">
    <property type="entry name" value="RNaseH_domain"/>
</dbReference>
<gene>
    <name evidence="3" type="ORF">TCM_041559</name>
</gene>
<evidence type="ECO:0000256" key="1">
    <source>
        <dbReference type="SAM" id="Phobius"/>
    </source>
</evidence>
<feature type="transmembrane region" description="Helical" evidence="1">
    <location>
        <begin position="157"/>
        <end position="175"/>
    </location>
</feature>
<evidence type="ECO:0000259" key="2">
    <source>
        <dbReference type="Pfam" id="PF13456"/>
    </source>
</evidence>